<reference evidence="1 2" key="1">
    <citation type="journal article" date="2021" name="Hortic Res">
        <title>High-quality reference genome and annotation aids understanding of berry development for evergreen blueberry (Vaccinium darrowii).</title>
        <authorList>
            <person name="Yu J."/>
            <person name="Hulse-Kemp A.M."/>
            <person name="Babiker E."/>
            <person name="Staton M."/>
        </authorList>
    </citation>
    <scope>NUCLEOTIDE SEQUENCE [LARGE SCALE GENOMIC DNA]</scope>
    <source>
        <strain evidence="2">cv. NJ 8807/NJ 8810</strain>
        <tissue evidence="1">Young leaf</tissue>
    </source>
</reference>
<keyword evidence="2" id="KW-1185">Reference proteome</keyword>
<name>A0ACB7XKG1_9ERIC</name>
<sequence length="471" mass="52961">MEKQGRIRSRGIEVNTMIILDASGFNKEPHDLIDDRLAFIEAVRSASIAPVNGIAPTKKMCAAIFQIMKDEGSLELIMASYQLLTELDKHFPRVYASIVEKSESPSPGSVLELVVVEEAWSPFIFGSDCEREDDNRNSGSLDFSGFEILIQDLAKVAVGRKIEEFETKYLRSMVLLQYIFSVLQGDFLPRNSVFKENMDWNLLTVSLLNILLGSRRISYKDLIKGCLSIICEMSHLHAELSDDMTLPKSSAAELFKSCDTDLAISFPEVRKCVFTALQKFLLMAMELDASRKKADTLGLTTRADGVRTPVVEIIQDELTYNGDAISPFFQVFNEPKWKMEIIVQYFQKYIAKPSVRTRRTSEPIDDATFDGVLKCFSNINSVKSITKKISIEVAQLLLAHGFQAYLSLSFQHSAEGNYKSKEDVKDNSMAEVCKNIISAFMNLRRIDEHVEILPFGKEALFTAATILSTKS</sequence>
<proteinExistence type="predicted"/>
<gene>
    <name evidence="1" type="ORF">Vadar_027943</name>
</gene>
<accession>A0ACB7XKG1</accession>
<dbReference type="Proteomes" id="UP000828048">
    <property type="component" value="Chromosome 10"/>
</dbReference>
<evidence type="ECO:0000313" key="2">
    <source>
        <dbReference type="Proteomes" id="UP000828048"/>
    </source>
</evidence>
<dbReference type="EMBL" id="CM037160">
    <property type="protein sequence ID" value="KAH7841287.1"/>
    <property type="molecule type" value="Genomic_DNA"/>
</dbReference>
<evidence type="ECO:0000313" key="1">
    <source>
        <dbReference type="EMBL" id="KAH7841287.1"/>
    </source>
</evidence>
<protein>
    <submittedName>
        <fullName evidence="1">Uncharacterized protein</fullName>
    </submittedName>
</protein>
<comment type="caution">
    <text evidence="1">The sequence shown here is derived from an EMBL/GenBank/DDBJ whole genome shotgun (WGS) entry which is preliminary data.</text>
</comment>
<organism evidence="1 2">
    <name type="scientific">Vaccinium darrowii</name>
    <dbReference type="NCBI Taxonomy" id="229202"/>
    <lineage>
        <taxon>Eukaryota</taxon>
        <taxon>Viridiplantae</taxon>
        <taxon>Streptophyta</taxon>
        <taxon>Embryophyta</taxon>
        <taxon>Tracheophyta</taxon>
        <taxon>Spermatophyta</taxon>
        <taxon>Magnoliopsida</taxon>
        <taxon>eudicotyledons</taxon>
        <taxon>Gunneridae</taxon>
        <taxon>Pentapetalae</taxon>
        <taxon>asterids</taxon>
        <taxon>Ericales</taxon>
        <taxon>Ericaceae</taxon>
        <taxon>Vaccinioideae</taxon>
        <taxon>Vaccinieae</taxon>
        <taxon>Vaccinium</taxon>
    </lineage>
</organism>